<keyword evidence="7" id="KW-0175">Coiled coil</keyword>
<organism evidence="12">
    <name type="scientific">Pseudictyota dubia</name>
    <dbReference type="NCBI Taxonomy" id="2749911"/>
    <lineage>
        <taxon>Eukaryota</taxon>
        <taxon>Sar</taxon>
        <taxon>Stramenopiles</taxon>
        <taxon>Ochrophyta</taxon>
        <taxon>Bacillariophyta</taxon>
        <taxon>Mediophyceae</taxon>
        <taxon>Biddulphiophycidae</taxon>
        <taxon>Eupodiscales</taxon>
        <taxon>Odontellaceae</taxon>
        <taxon>Pseudictyota</taxon>
    </lineage>
</organism>
<dbReference type="Gene3D" id="1.10.238.10">
    <property type="entry name" value="EF-hand"/>
    <property type="match status" value="1"/>
</dbReference>
<dbReference type="PROSITE" id="PS00018">
    <property type="entry name" value="EF_HAND_1"/>
    <property type="match status" value="2"/>
</dbReference>
<keyword evidence="4" id="KW-0106">Calcium</keyword>
<name>A0A7R9ZHH2_9STRA</name>
<proteinExistence type="inferred from homology"/>
<evidence type="ECO:0000256" key="9">
    <source>
        <dbReference type="SAM" id="Phobius"/>
    </source>
</evidence>
<comment type="similarity">
    <text evidence="2">Belongs to the Tic20 family.</text>
</comment>
<evidence type="ECO:0000256" key="8">
    <source>
        <dbReference type="SAM" id="MobiDB-lite"/>
    </source>
</evidence>
<feature type="coiled-coil region" evidence="7">
    <location>
        <begin position="69"/>
        <end position="108"/>
    </location>
</feature>
<feature type="compositionally biased region" description="Basic and acidic residues" evidence="8">
    <location>
        <begin position="390"/>
        <end position="400"/>
    </location>
</feature>
<dbReference type="InterPro" id="IPR005691">
    <property type="entry name" value="Tic20"/>
</dbReference>
<evidence type="ECO:0000256" key="5">
    <source>
        <dbReference type="ARBA" id="ARBA00022989"/>
    </source>
</evidence>
<dbReference type="SMART" id="SM00054">
    <property type="entry name" value="EFh"/>
    <property type="match status" value="2"/>
</dbReference>
<dbReference type="Pfam" id="PF13499">
    <property type="entry name" value="EF-hand_7"/>
    <property type="match status" value="1"/>
</dbReference>
<dbReference type="PANTHER" id="PTHR33510:SF5">
    <property type="entry name" value="PROTEIN TIC 20-II, CHLOROPLASTIC"/>
    <property type="match status" value="1"/>
</dbReference>
<dbReference type="InterPro" id="IPR011992">
    <property type="entry name" value="EF-hand-dom_pair"/>
</dbReference>
<comment type="subcellular location">
    <subcellularLocation>
        <location evidence="1">Plastid</location>
        <location evidence="1">Chloroplast membrane</location>
        <topology evidence="1">Multi-pass membrane protein</topology>
    </subcellularLocation>
</comment>
<feature type="transmembrane region" description="Helical" evidence="9">
    <location>
        <begin position="294"/>
        <end position="318"/>
    </location>
</feature>
<keyword evidence="10" id="KW-0732">Signal</keyword>
<sequence length="400" mass="43661">MHSFVKSAALSALFLSTATDSFAIRPSSPAYIDSFAPGGTRIMPSGAKSPFHTAATILSSSTRLRATGNEDTDDEIERLKVMAAKLRAEAAELEAEKAQAMADAAEKAFQKFDTNQDGEISLAELKEGLEKTLKIELSDKRVKELMEVFDTSGDGALQPDEFVTIDRFRNQLDALTREEKRLALEAAEEAKKEKAEAEILEAKMTLLNDGPPTAQDKAVSLLPYLFPLMDGLAYGRFLLQNADAANPIVDVIAILYTIYRSIPFSGFVAFFALNILSSVTGINRLVRYNMQQAIFIDIALFFPGLIGGVIGAIGGSNIPTGVSEIGTDAIFVTLLAVLGYCTVSSILGITPDKLPLISQAVTDRMPTIDSFDDELRYIPRQMREEEEEKDKEKDKKDGPK</sequence>
<keyword evidence="3 9" id="KW-0812">Transmembrane</keyword>
<feature type="coiled-coil region" evidence="7">
    <location>
        <begin position="165"/>
        <end position="205"/>
    </location>
</feature>
<evidence type="ECO:0000256" key="4">
    <source>
        <dbReference type="ARBA" id="ARBA00022837"/>
    </source>
</evidence>
<feature type="chain" id="PRO_5030726167" description="EF-hand domain-containing protein" evidence="10">
    <location>
        <begin position="24"/>
        <end position="400"/>
    </location>
</feature>
<dbReference type="GO" id="GO:0031969">
    <property type="term" value="C:chloroplast membrane"/>
    <property type="evidence" value="ECO:0007669"/>
    <property type="project" value="UniProtKB-SubCell"/>
</dbReference>
<feature type="region of interest" description="Disordered" evidence="8">
    <location>
        <begin position="380"/>
        <end position="400"/>
    </location>
</feature>
<dbReference type="GO" id="GO:0005509">
    <property type="term" value="F:calcium ion binding"/>
    <property type="evidence" value="ECO:0007669"/>
    <property type="project" value="InterPro"/>
</dbReference>
<dbReference type="PANTHER" id="PTHR33510">
    <property type="entry name" value="PROTEIN TIC 20-II, CHLOROPLASTIC"/>
    <property type="match status" value="1"/>
</dbReference>
<reference evidence="12" key="1">
    <citation type="submission" date="2021-01" db="EMBL/GenBank/DDBJ databases">
        <authorList>
            <person name="Corre E."/>
            <person name="Pelletier E."/>
            <person name="Niang G."/>
            <person name="Scheremetjew M."/>
            <person name="Finn R."/>
            <person name="Kale V."/>
            <person name="Holt S."/>
            <person name="Cochrane G."/>
            <person name="Meng A."/>
            <person name="Brown T."/>
            <person name="Cohen L."/>
        </authorList>
    </citation>
    <scope>NUCLEOTIDE SEQUENCE</scope>
    <source>
        <strain evidence="12">CCMP147</strain>
    </source>
</reference>
<feature type="domain" description="EF-hand" evidence="11">
    <location>
        <begin position="100"/>
        <end position="135"/>
    </location>
</feature>
<evidence type="ECO:0000313" key="12">
    <source>
        <dbReference type="EMBL" id="CAD8324037.1"/>
    </source>
</evidence>
<feature type="transmembrane region" description="Helical" evidence="9">
    <location>
        <begin position="262"/>
        <end position="282"/>
    </location>
</feature>
<dbReference type="EMBL" id="HBED01044691">
    <property type="protein sequence ID" value="CAD8324037.1"/>
    <property type="molecule type" value="Transcribed_RNA"/>
</dbReference>
<dbReference type="AlphaFoldDB" id="A0A7R9ZHH2"/>
<evidence type="ECO:0000256" key="10">
    <source>
        <dbReference type="SAM" id="SignalP"/>
    </source>
</evidence>
<dbReference type="PROSITE" id="PS50222">
    <property type="entry name" value="EF_HAND_2"/>
    <property type="match status" value="2"/>
</dbReference>
<keyword evidence="5 9" id="KW-1133">Transmembrane helix</keyword>
<evidence type="ECO:0000256" key="6">
    <source>
        <dbReference type="ARBA" id="ARBA00023136"/>
    </source>
</evidence>
<evidence type="ECO:0000256" key="3">
    <source>
        <dbReference type="ARBA" id="ARBA00022692"/>
    </source>
</evidence>
<dbReference type="Pfam" id="PF16166">
    <property type="entry name" value="TIC20"/>
    <property type="match status" value="1"/>
</dbReference>
<feature type="domain" description="EF-hand" evidence="11">
    <location>
        <begin position="137"/>
        <end position="172"/>
    </location>
</feature>
<dbReference type="CDD" id="cd00051">
    <property type="entry name" value="EFh"/>
    <property type="match status" value="1"/>
</dbReference>
<accession>A0A7R9ZHH2</accession>
<protein>
    <recommendedName>
        <fullName evidence="11">EF-hand domain-containing protein</fullName>
    </recommendedName>
</protein>
<dbReference type="InterPro" id="IPR002048">
    <property type="entry name" value="EF_hand_dom"/>
</dbReference>
<evidence type="ECO:0000256" key="7">
    <source>
        <dbReference type="SAM" id="Coils"/>
    </source>
</evidence>
<keyword evidence="6 9" id="KW-0472">Membrane</keyword>
<evidence type="ECO:0000256" key="2">
    <source>
        <dbReference type="ARBA" id="ARBA00009596"/>
    </source>
</evidence>
<gene>
    <name evidence="12" type="ORF">TDUB1175_LOCUS22456</name>
</gene>
<dbReference type="InterPro" id="IPR018247">
    <property type="entry name" value="EF_Hand_1_Ca_BS"/>
</dbReference>
<evidence type="ECO:0000259" key="11">
    <source>
        <dbReference type="PROSITE" id="PS50222"/>
    </source>
</evidence>
<feature type="transmembrane region" description="Helical" evidence="9">
    <location>
        <begin position="330"/>
        <end position="349"/>
    </location>
</feature>
<evidence type="ECO:0000256" key="1">
    <source>
        <dbReference type="ARBA" id="ARBA00004508"/>
    </source>
</evidence>
<feature type="signal peptide" evidence="10">
    <location>
        <begin position="1"/>
        <end position="23"/>
    </location>
</feature>
<dbReference type="SUPFAM" id="SSF47473">
    <property type="entry name" value="EF-hand"/>
    <property type="match status" value="1"/>
</dbReference>